<proteinExistence type="predicted"/>
<dbReference type="EMBL" id="SPOF01000011">
    <property type="protein sequence ID" value="TIB14353.1"/>
    <property type="molecule type" value="Genomic_DNA"/>
</dbReference>
<sequence>MAVVQTQVLIIAFPQWAVAIRAEGLQIRPLLSWMPLPKIPFDENFGKMIFSLADLAIGVNKPNPVVIFFSTRGTPESLMGVLVMSTLDLLLHEQYTLSLL</sequence>
<evidence type="ECO:0000313" key="1">
    <source>
        <dbReference type="EMBL" id="TIB14353.1"/>
    </source>
</evidence>
<dbReference type="AlphaFoldDB" id="A0A4T0F861"/>
<gene>
    <name evidence="1" type="ORF">E3P90_01281</name>
</gene>
<dbReference type="Proteomes" id="UP000306954">
    <property type="component" value="Unassembled WGS sequence"/>
</dbReference>
<comment type="caution">
    <text evidence="1">The sequence shown here is derived from an EMBL/GenBank/DDBJ whole genome shotgun (WGS) entry which is preliminary data.</text>
</comment>
<protein>
    <submittedName>
        <fullName evidence="1">Uncharacterized protein</fullName>
    </submittedName>
</protein>
<name>A0A4T0F861_WALIC</name>
<evidence type="ECO:0000313" key="2">
    <source>
        <dbReference type="Proteomes" id="UP000306954"/>
    </source>
</evidence>
<accession>A0A4T0F861</accession>
<organism evidence="1 2">
    <name type="scientific">Wallemia ichthyophaga</name>
    <dbReference type="NCBI Taxonomy" id="245174"/>
    <lineage>
        <taxon>Eukaryota</taxon>
        <taxon>Fungi</taxon>
        <taxon>Dikarya</taxon>
        <taxon>Basidiomycota</taxon>
        <taxon>Wallemiomycotina</taxon>
        <taxon>Wallemiomycetes</taxon>
        <taxon>Wallemiales</taxon>
        <taxon>Wallemiaceae</taxon>
        <taxon>Wallemia</taxon>
    </lineage>
</organism>
<reference evidence="1 2" key="1">
    <citation type="submission" date="2019-03" db="EMBL/GenBank/DDBJ databases">
        <title>Sequencing 23 genomes of Wallemia ichthyophaga.</title>
        <authorList>
            <person name="Gostincar C."/>
        </authorList>
    </citation>
    <scope>NUCLEOTIDE SEQUENCE [LARGE SCALE GENOMIC DNA]</scope>
    <source>
        <strain evidence="1 2">EXF-8621</strain>
    </source>
</reference>